<feature type="domain" description="MgtC/SapB/SrpB/YhiD N-terminal" evidence="2">
    <location>
        <begin position="9"/>
        <end position="121"/>
    </location>
</feature>
<dbReference type="RefSeq" id="WP_188608028.1">
    <property type="nucleotide sequence ID" value="NZ_BMGG01000002.1"/>
</dbReference>
<keyword evidence="4" id="KW-1185">Reference proteome</keyword>
<dbReference type="PANTHER" id="PTHR39084">
    <property type="entry name" value="MEMBRANE PROTEIN-RELATED"/>
    <property type="match status" value="1"/>
</dbReference>
<evidence type="ECO:0000313" key="3">
    <source>
        <dbReference type="EMBL" id="GGC52692.1"/>
    </source>
</evidence>
<feature type="transmembrane region" description="Helical" evidence="1">
    <location>
        <begin position="61"/>
        <end position="79"/>
    </location>
</feature>
<accession>A0A916TZ04</accession>
<name>A0A916TZ04_9HYPH</name>
<dbReference type="Proteomes" id="UP000637002">
    <property type="component" value="Unassembled WGS sequence"/>
</dbReference>
<evidence type="ECO:0000256" key="1">
    <source>
        <dbReference type="SAM" id="Phobius"/>
    </source>
</evidence>
<dbReference type="PANTHER" id="PTHR39084:SF1">
    <property type="entry name" value="DUF4010 DOMAIN-CONTAINING PROTEIN"/>
    <property type="match status" value="1"/>
</dbReference>
<dbReference type="AlphaFoldDB" id="A0A916TZ04"/>
<organism evidence="3 4">
    <name type="scientific">Chelatococcus reniformis</name>
    <dbReference type="NCBI Taxonomy" id="1494448"/>
    <lineage>
        <taxon>Bacteria</taxon>
        <taxon>Pseudomonadati</taxon>
        <taxon>Pseudomonadota</taxon>
        <taxon>Alphaproteobacteria</taxon>
        <taxon>Hyphomicrobiales</taxon>
        <taxon>Chelatococcaceae</taxon>
        <taxon>Chelatococcus</taxon>
    </lineage>
</organism>
<proteinExistence type="predicted"/>
<dbReference type="InterPro" id="IPR049177">
    <property type="entry name" value="MgtC_SapB_SrpB_YhiD_N"/>
</dbReference>
<keyword evidence="1" id="KW-0472">Membrane</keyword>
<sequence>MNTDLALKLALALGIGLIVGLERGWRQRDEAAGSRTAGIRTFSLIGLLGGVFGALSNASGGPALIGIGFVGFSAVFAWLSRAEAEHDRDYSATGTVAAMLVYALGACAVVGDMQVAAALACPSCFPHSPRRPSSWCQPPLPS</sequence>
<feature type="transmembrane region" description="Helical" evidence="1">
    <location>
        <begin position="6"/>
        <end position="25"/>
    </location>
</feature>
<keyword evidence="1" id="KW-1133">Transmembrane helix</keyword>
<dbReference type="EMBL" id="BMGG01000002">
    <property type="protein sequence ID" value="GGC52692.1"/>
    <property type="molecule type" value="Genomic_DNA"/>
</dbReference>
<keyword evidence="1" id="KW-0812">Transmembrane</keyword>
<evidence type="ECO:0000259" key="2">
    <source>
        <dbReference type="Pfam" id="PF02308"/>
    </source>
</evidence>
<feature type="transmembrane region" description="Helical" evidence="1">
    <location>
        <begin position="37"/>
        <end position="55"/>
    </location>
</feature>
<dbReference type="Pfam" id="PF02308">
    <property type="entry name" value="MgtC"/>
    <property type="match status" value="1"/>
</dbReference>
<gene>
    <name evidence="3" type="ORF">GCM10010994_09720</name>
</gene>
<reference evidence="3" key="1">
    <citation type="journal article" date="2014" name="Int. J. Syst. Evol. Microbiol.">
        <title>Complete genome sequence of Corynebacterium casei LMG S-19264T (=DSM 44701T), isolated from a smear-ripened cheese.</title>
        <authorList>
            <consortium name="US DOE Joint Genome Institute (JGI-PGF)"/>
            <person name="Walter F."/>
            <person name="Albersmeier A."/>
            <person name="Kalinowski J."/>
            <person name="Ruckert C."/>
        </authorList>
    </citation>
    <scope>NUCLEOTIDE SEQUENCE</scope>
    <source>
        <strain evidence="3">CGMCC 1.12919</strain>
    </source>
</reference>
<comment type="caution">
    <text evidence="3">The sequence shown here is derived from an EMBL/GenBank/DDBJ whole genome shotgun (WGS) entry which is preliminary data.</text>
</comment>
<reference evidence="3" key="2">
    <citation type="submission" date="2020-09" db="EMBL/GenBank/DDBJ databases">
        <authorList>
            <person name="Sun Q."/>
            <person name="Zhou Y."/>
        </authorList>
    </citation>
    <scope>NUCLEOTIDE SEQUENCE</scope>
    <source>
        <strain evidence="3">CGMCC 1.12919</strain>
    </source>
</reference>
<evidence type="ECO:0000313" key="4">
    <source>
        <dbReference type="Proteomes" id="UP000637002"/>
    </source>
</evidence>
<protein>
    <recommendedName>
        <fullName evidence="2">MgtC/SapB/SrpB/YhiD N-terminal domain-containing protein</fullName>
    </recommendedName>
</protein>
<feature type="transmembrane region" description="Helical" evidence="1">
    <location>
        <begin position="100"/>
        <end position="120"/>
    </location>
</feature>